<name>R0LE98_ANAPL</name>
<dbReference type="EMBL" id="KB743261">
    <property type="protein sequence ID" value="EOA99839.1"/>
    <property type="molecule type" value="Genomic_DNA"/>
</dbReference>
<evidence type="ECO:0000313" key="2">
    <source>
        <dbReference type="Proteomes" id="UP000296049"/>
    </source>
</evidence>
<dbReference type="Proteomes" id="UP000296049">
    <property type="component" value="Unassembled WGS sequence"/>
</dbReference>
<accession>R0LE98</accession>
<protein>
    <submittedName>
        <fullName evidence="1">Uncharacterized protein</fullName>
    </submittedName>
</protein>
<keyword evidence="2" id="KW-1185">Reference proteome</keyword>
<organism evidence="1 2">
    <name type="scientific">Anas platyrhynchos</name>
    <name type="common">Mallard</name>
    <name type="synonym">Anas boschas</name>
    <dbReference type="NCBI Taxonomy" id="8839"/>
    <lineage>
        <taxon>Eukaryota</taxon>
        <taxon>Metazoa</taxon>
        <taxon>Chordata</taxon>
        <taxon>Craniata</taxon>
        <taxon>Vertebrata</taxon>
        <taxon>Euteleostomi</taxon>
        <taxon>Archelosauria</taxon>
        <taxon>Archosauria</taxon>
        <taxon>Dinosauria</taxon>
        <taxon>Saurischia</taxon>
        <taxon>Theropoda</taxon>
        <taxon>Coelurosauria</taxon>
        <taxon>Aves</taxon>
        <taxon>Neognathae</taxon>
        <taxon>Galloanserae</taxon>
        <taxon>Anseriformes</taxon>
        <taxon>Anatidae</taxon>
        <taxon>Anatinae</taxon>
        <taxon>Anas</taxon>
    </lineage>
</organism>
<evidence type="ECO:0000313" key="1">
    <source>
        <dbReference type="EMBL" id="EOA99839.1"/>
    </source>
</evidence>
<sequence length="159" mass="18010">MHVGLAVHLQKANRQNSLMDYFALSHAILMRQLGGPLKKGKVSVHHSCEEYKGYKRDLATDTIQGSKQAGNFYNRYKEDILSRPLQMNLYKASSTKERFSMPSEFDMLVMTVQLQSPAQVVLLHQLKVLVNMAEKVEGGITMKGRGKGTEIDDQKVLWI</sequence>
<gene>
    <name evidence="1" type="ORF">Anapl_13023</name>
</gene>
<reference evidence="2" key="1">
    <citation type="journal article" date="2013" name="Nat. Genet.">
        <title>The duck genome and transcriptome provide insight into an avian influenza virus reservoir species.</title>
        <authorList>
            <person name="Huang Y."/>
            <person name="Li Y."/>
            <person name="Burt D.W."/>
            <person name="Chen H."/>
            <person name="Zhang Y."/>
            <person name="Qian W."/>
            <person name="Kim H."/>
            <person name="Gan S."/>
            <person name="Zhao Y."/>
            <person name="Li J."/>
            <person name="Yi K."/>
            <person name="Feng H."/>
            <person name="Zhu P."/>
            <person name="Li B."/>
            <person name="Liu Q."/>
            <person name="Fairley S."/>
            <person name="Magor K.E."/>
            <person name="Du Z."/>
            <person name="Hu X."/>
            <person name="Goodman L."/>
            <person name="Tafer H."/>
            <person name="Vignal A."/>
            <person name="Lee T."/>
            <person name="Kim K.W."/>
            <person name="Sheng Z."/>
            <person name="An Y."/>
            <person name="Searle S."/>
            <person name="Herrero J."/>
            <person name="Groenen M.A."/>
            <person name="Crooijmans R.P."/>
            <person name="Faraut T."/>
            <person name="Cai Q."/>
            <person name="Webster R.G."/>
            <person name="Aldridge J.R."/>
            <person name="Warren W.C."/>
            <person name="Bartschat S."/>
            <person name="Kehr S."/>
            <person name="Marz M."/>
            <person name="Stadler P.F."/>
            <person name="Smith J."/>
            <person name="Kraus R.H."/>
            <person name="Zhao Y."/>
            <person name="Ren L."/>
            <person name="Fei J."/>
            <person name="Morisson M."/>
            <person name="Kaiser P."/>
            <person name="Griffin D.K."/>
            <person name="Rao M."/>
            <person name="Pitel F."/>
            <person name="Wang J."/>
            <person name="Li N."/>
        </authorList>
    </citation>
    <scope>NUCLEOTIDE SEQUENCE [LARGE SCALE GENOMIC DNA]</scope>
</reference>
<proteinExistence type="predicted"/>
<dbReference type="AlphaFoldDB" id="R0LE98"/>